<name>A0A2U3NVY1_9MYCO</name>
<dbReference type="RefSeq" id="WP_077088458.1">
    <property type="nucleotide sequence ID" value="NZ_LT721901.1"/>
</dbReference>
<dbReference type="OrthoDB" id="9123229at2"/>
<evidence type="ECO:0000313" key="3">
    <source>
        <dbReference type="Proteomes" id="UP000240988"/>
    </source>
</evidence>
<dbReference type="InterPro" id="IPR023213">
    <property type="entry name" value="CAT-like_dom_sf"/>
</dbReference>
<dbReference type="STRING" id="1841860.GCA_900157375_03479"/>
<dbReference type="InterPro" id="IPR001242">
    <property type="entry name" value="Condensation_dom"/>
</dbReference>
<dbReference type="GO" id="GO:0008610">
    <property type="term" value="P:lipid biosynthetic process"/>
    <property type="evidence" value="ECO:0007669"/>
    <property type="project" value="UniProtKB-ARBA"/>
</dbReference>
<feature type="domain" description="Condensation" evidence="1">
    <location>
        <begin position="68"/>
        <end position="362"/>
    </location>
</feature>
<dbReference type="SUPFAM" id="SSF52777">
    <property type="entry name" value="CoA-dependent acyltransferases"/>
    <property type="match status" value="2"/>
</dbReference>
<protein>
    <recommendedName>
        <fullName evidence="1">Condensation domain-containing protein</fullName>
    </recommendedName>
</protein>
<dbReference type="Gene3D" id="3.30.559.10">
    <property type="entry name" value="Chloramphenicol acetyltransferase-like domain"/>
    <property type="match status" value="1"/>
</dbReference>
<dbReference type="EMBL" id="FUFA01000004">
    <property type="protein sequence ID" value="SPM35648.1"/>
    <property type="molecule type" value="Genomic_DNA"/>
</dbReference>
<dbReference type="GO" id="GO:0003824">
    <property type="term" value="F:catalytic activity"/>
    <property type="evidence" value="ECO:0007669"/>
    <property type="project" value="InterPro"/>
</dbReference>
<dbReference type="AlphaFoldDB" id="A0A2U3NVY1"/>
<evidence type="ECO:0000313" key="2">
    <source>
        <dbReference type="EMBL" id="SPM35648.1"/>
    </source>
</evidence>
<dbReference type="Gene3D" id="3.30.559.30">
    <property type="entry name" value="Nonribosomal peptide synthetase, condensation domain"/>
    <property type="match status" value="1"/>
</dbReference>
<gene>
    <name evidence="2" type="ORF">MRAB57_3477</name>
</gene>
<accession>A0A2U3NVY1</accession>
<dbReference type="Pfam" id="PF00668">
    <property type="entry name" value="Condensation"/>
    <property type="match status" value="1"/>
</dbReference>
<keyword evidence="3" id="KW-1185">Reference proteome</keyword>
<organism evidence="2 3">
    <name type="scientific">Mycobacterium rhizamassiliense</name>
    <dbReference type="NCBI Taxonomy" id="1841860"/>
    <lineage>
        <taxon>Bacteria</taxon>
        <taxon>Bacillati</taxon>
        <taxon>Actinomycetota</taxon>
        <taxon>Actinomycetes</taxon>
        <taxon>Mycobacteriales</taxon>
        <taxon>Mycobacteriaceae</taxon>
        <taxon>Mycobacterium</taxon>
    </lineage>
</organism>
<proteinExistence type="predicted"/>
<dbReference type="Proteomes" id="UP000240988">
    <property type="component" value="Unassembled WGS sequence"/>
</dbReference>
<evidence type="ECO:0000259" key="1">
    <source>
        <dbReference type="Pfam" id="PF00668"/>
    </source>
</evidence>
<reference evidence="2 3" key="1">
    <citation type="submission" date="2017-01" db="EMBL/GenBank/DDBJ databases">
        <authorList>
            <consortium name="Urmite Genomes"/>
        </authorList>
    </citation>
    <scope>NUCLEOTIDE SEQUENCE [LARGE SCALE GENOMIC DNA]</scope>
    <source>
        <strain evidence="2 3">AB57</strain>
    </source>
</reference>
<sequence>MFLGTVDDWTAEGTVVSWYPTASTHASAAEALAHPAPVSHQQSQHLRYYRRQVSRGRDIPRLCIGAWEIDGICDIPAMTHALNTHLRRHDTYHDRFEFGGDEEILRYVIAEPEKITVSPKDLGRMTPSQIRKLILDTPDPLQWDCFTFGIIQGTDQFTVYIAIDHLRADGMSAGVIFLDIQTMYFTSLQKAPSALTPAPSHREYSANQRSYIRSLTDESPEIRSWQAFLVANNGSLPRFPLELGDAAADTPGAIDVFDLIDDEQGRRFEAACRAAGARFSGGVFACAALAEHRLTGAATYFGLTPFDNRRDLAHATAVGWLASFVPLTIPTAGASFDEAASAAQASFDANTTLGAVPYYHLLETPYDSLGPIEVPDRPVPMLSYIDIRKLPFGHSFDGLRAGVWGDNRLSETVCMWVNRMHERTQLVVAYPGTDVARRSVRRYVEAMRAEFTRVSDAIPSLCSP</sequence>